<dbReference type="PROSITE" id="PS51036">
    <property type="entry name" value="ZF_A20"/>
    <property type="match status" value="1"/>
</dbReference>
<evidence type="ECO:0000256" key="2">
    <source>
        <dbReference type="ARBA" id="ARBA00022723"/>
    </source>
</evidence>
<dbReference type="InterPro" id="IPR050652">
    <property type="entry name" value="AN1_A20_ZnFinger"/>
</dbReference>
<organism evidence="10 11">
    <name type="scientific">Paspalum notatum var. saurae</name>
    <dbReference type="NCBI Taxonomy" id="547442"/>
    <lineage>
        <taxon>Eukaryota</taxon>
        <taxon>Viridiplantae</taxon>
        <taxon>Streptophyta</taxon>
        <taxon>Embryophyta</taxon>
        <taxon>Tracheophyta</taxon>
        <taxon>Spermatophyta</taxon>
        <taxon>Magnoliopsida</taxon>
        <taxon>Liliopsida</taxon>
        <taxon>Poales</taxon>
        <taxon>Poaceae</taxon>
        <taxon>PACMAD clade</taxon>
        <taxon>Panicoideae</taxon>
        <taxon>Andropogonodae</taxon>
        <taxon>Paspaleae</taxon>
        <taxon>Paspalinae</taxon>
        <taxon>Paspalum</taxon>
    </lineage>
</organism>
<dbReference type="PROSITE" id="PS51039">
    <property type="entry name" value="ZF_AN1"/>
    <property type="match status" value="1"/>
</dbReference>
<dbReference type="InterPro" id="IPR000058">
    <property type="entry name" value="Znf_AN1"/>
</dbReference>
<keyword evidence="5" id="KW-0346">Stress response</keyword>
<dbReference type="PANTHER" id="PTHR10634:SF119">
    <property type="entry name" value="AN1-TYPE DOMAIN-CONTAINING PROTEIN"/>
    <property type="match status" value="1"/>
</dbReference>
<dbReference type="SMART" id="SM00154">
    <property type="entry name" value="ZnF_AN1"/>
    <property type="match status" value="1"/>
</dbReference>
<feature type="region of interest" description="Disordered" evidence="7">
    <location>
        <begin position="1"/>
        <end position="25"/>
    </location>
</feature>
<keyword evidence="3 6" id="KW-0863">Zinc-finger</keyword>
<dbReference type="Pfam" id="PF01428">
    <property type="entry name" value="zf-AN1"/>
    <property type="match status" value="1"/>
</dbReference>
<feature type="domain" description="A20-type" evidence="8">
    <location>
        <begin position="25"/>
        <end position="59"/>
    </location>
</feature>
<evidence type="ECO:0000256" key="5">
    <source>
        <dbReference type="ARBA" id="ARBA00023016"/>
    </source>
</evidence>
<accession>A0AAQ3XBM3</accession>
<feature type="compositionally biased region" description="Basic and acidic residues" evidence="7">
    <location>
        <begin position="1"/>
        <end position="12"/>
    </location>
</feature>
<dbReference type="FunFam" id="4.10.1110.10:FF:000001">
    <property type="entry name" value="Zinc finger AN1-type containing 6"/>
    <property type="match status" value="1"/>
</dbReference>
<evidence type="ECO:0000256" key="3">
    <source>
        <dbReference type="ARBA" id="ARBA00022771"/>
    </source>
</evidence>
<comment type="function">
    <text evidence="1">May be involved in environmental stress response.</text>
</comment>
<gene>
    <name evidence="10" type="ORF">U9M48_038996</name>
</gene>
<evidence type="ECO:0000256" key="1">
    <source>
        <dbReference type="ARBA" id="ARBA00003732"/>
    </source>
</evidence>
<dbReference type="InterPro" id="IPR002653">
    <property type="entry name" value="Znf_A20"/>
</dbReference>
<dbReference type="Gene3D" id="4.10.1110.10">
    <property type="entry name" value="AN1-like Zinc finger"/>
    <property type="match status" value="1"/>
</dbReference>
<evidence type="ECO:0000259" key="8">
    <source>
        <dbReference type="PROSITE" id="PS51036"/>
    </source>
</evidence>
<evidence type="ECO:0000256" key="7">
    <source>
        <dbReference type="SAM" id="MobiDB-lite"/>
    </source>
</evidence>
<keyword evidence="11" id="KW-1185">Reference proteome</keyword>
<evidence type="ECO:0000313" key="11">
    <source>
        <dbReference type="Proteomes" id="UP001341281"/>
    </source>
</evidence>
<dbReference type="Pfam" id="PF01754">
    <property type="entry name" value="zf-A20"/>
    <property type="match status" value="1"/>
</dbReference>
<dbReference type="GO" id="GO:0003677">
    <property type="term" value="F:DNA binding"/>
    <property type="evidence" value="ECO:0007669"/>
    <property type="project" value="InterPro"/>
</dbReference>
<dbReference type="InterPro" id="IPR035896">
    <property type="entry name" value="AN1-like_Znf"/>
</dbReference>
<evidence type="ECO:0000259" key="9">
    <source>
        <dbReference type="PROSITE" id="PS51039"/>
    </source>
</evidence>
<feature type="domain" description="AN1-type" evidence="9">
    <location>
        <begin position="96"/>
        <end position="142"/>
    </location>
</feature>
<protein>
    <submittedName>
        <fullName evidence="10">Uncharacterized protein</fullName>
    </submittedName>
</protein>
<keyword evidence="4" id="KW-0862">Zinc</keyword>
<dbReference type="PANTHER" id="PTHR10634">
    <property type="entry name" value="AN1-TYPE ZINC FINGER PROTEIN"/>
    <property type="match status" value="1"/>
</dbReference>
<dbReference type="SUPFAM" id="SSF118310">
    <property type="entry name" value="AN1-like Zinc finger"/>
    <property type="match status" value="1"/>
</dbReference>
<dbReference type="EMBL" id="CP144753">
    <property type="protein sequence ID" value="WVZ92968.1"/>
    <property type="molecule type" value="Genomic_DNA"/>
</dbReference>
<dbReference type="Proteomes" id="UP001341281">
    <property type="component" value="Chromosome 09"/>
</dbReference>
<proteinExistence type="predicted"/>
<dbReference type="GO" id="GO:0008270">
    <property type="term" value="F:zinc ion binding"/>
    <property type="evidence" value="ECO:0007669"/>
    <property type="project" value="UniProtKB-KW"/>
</dbReference>
<evidence type="ECO:0000256" key="6">
    <source>
        <dbReference type="PROSITE-ProRule" id="PRU00449"/>
    </source>
</evidence>
<dbReference type="SMART" id="SM00259">
    <property type="entry name" value="ZnF_A20"/>
    <property type="match status" value="1"/>
</dbReference>
<keyword evidence="2" id="KW-0479">Metal-binding</keyword>
<dbReference type="AlphaFoldDB" id="A0AAQ3XBM3"/>
<name>A0AAQ3XBM3_PASNO</name>
<sequence length="161" mass="17252">MRASPWRRESKVSVETGKQEASGGGGSAITCSNGCGFFGSAAANNMCSSCYRGFLKTVGPHRRRRCHGCGEDIIALEQPPSQISAATSSSNASAVKETPNRCLTCRKKVGLLGFGCRCGGTFCSLHWYAEKHACNFDFKKVGREKIAKNNPLVVASKINKI</sequence>
<evidence type="ECO:0000313" key="10">
    <source>
        <dbReference type="EMBL" id="WVZ92968.1"/>
    </source>
</evidence>
<evidence type="ECO:0000256" key="4">
    <source>
        <dbReference type="ARBA" id="ARBA00022833"/>
    </source>
</evidence>
<reference evidence="10 11" key="1">
    <citation type="submission" date="2024-02" db="EMBL/GenBank/DDBJ databases">
        <title>High-quality chromosome-scale genome assembly of Pensacola bahiagrass (Paspalum notatum Flugge var. saurae).</title>
        <authorList>
            <person name="Vega J.M."/>
            <person name="Podio M."/>
            <person name="Orjuela J."/>
            <person name="Siena L.A."/>
            <person name="Pessino S.C."/>
            <person name="Combes M.C."/>
            <person name="Mariac C."/>
            <person name="Albertini E."/>
            <person name="Pupilli F."/>
            <person name="Ortiz J.P.A."/>
            <person name="Leblanc O."/>
        </authorList>
    </citation>
    <scope>NUCLEOTIDE SEQUENCE [LARGE SCALE GENOMIC DNA]</scope>
    <source>
        <strain evidence="10">R1</strain>
        <tissue evidence="10">Leaf</tissue>
    </source>
</reference>
<dbReference type="SUPFAM" id="SSF57716">
    <property type="entry name" value="Glucocorticoid receptor-like (DNA-binding domain)"/>
    <property type="match status" value="1"/>
</dbReference>